<dbReference type="Pfam" id="PF17137">
    <property type="entry name" value="DUF5110"/>
    <property type="match status" value="1"/>
</dbReference>
<dbReference type="InterPro" id="IPR025887">
    <property type="entry name" value="Glyco_hydro_31_N_dom"/>
</dbReference>
<dbReference type="GO" id="GO:0005975">
    <property type="term" value="P:carbohydrate metabolic process"/>
    <property type="evidence" value="ECO:0007669"/>
    <property type="project" value="InterPro"/>
</dbReference>
<evidence type="ECO:0000313" key="7">
    <source>
        <dbReference type="EMBL" id="KRM12151.1"/>
    </source>
</evidence>
<dbReference type="InterPro" id="IPR013780">
    <property type="entry name" value="Glyco_hydro_b"/>
</dbReference>
<evidence type="ECO:0000259" key="5">
    <source>
        <dbReference type="Pfam" id="PF17137"/>
    </source>
</evidence>
<dbReference type="EMBL" id="AZGF01000010">
    <property type="protein sequence ID" value="KRM12151.1"/>
    <property type="molecule type" value="Genomic_DNA"/>
</dbReference>
<dbReference type="InterPro" id="IPR033403">
    <property type="entry name" value="DUF5110"/>
</dbReference>
<evidence type="ECO:0000256" key="1">
    <source>
        <dbReference type="ARBA" id="ARBA00007806"/>
    </source>
</evidence>
<dbReference type="SUPFAM" id="SSF51011">
    <property type="entry name" value="Glycosyl hydrolase domain"/>
    <property type="match status" value="1"/>
</dbReference>
<keyword evidence="2" id="KW-0378">Hydrolase</keyword>
<evidence type="ECO:0000313" key="8">
    <source>
        <dbReference type="Proteomes" id="UP000051820"/>
    </source>
</evidence>
<dbReference type="InterPro" id="IPR048395">
    <property type="entry name" value="Glyco_hydro_31_C"/>
</dbReference>
<dbReference type="GO" id="GO:0004553">
    <property type="term" value="F:hydrolase activity, hydrolyzing O-glycosyl compounds"/>
    <property type="evidence" value="ECO:0007669"/>
    <property type="project" value="InterPro"/>
</dbReference>
<protein>
    <submittedName>
        <fullName evidence="7">Alpha-glucosidase</fullName>
    </submittedName>
</protein>
<evidence type="ECO:0000259" key="6">
    <source>
        <dbReference type="Pfam" id="PF21365"/>
    </source>
</evidence>
<dbReference type="CDD" id="cd06599">
    <property type="entry name" value="GH31_glycosidase_Aec37"/>
    <property type="match status" value="1"/>
</dbReference>
<dbReference type="Pfam" id="PF01055">
    <property type="entry name" value="Glyco_hydro_31_2nd"/>
    <property type="match status" value="1"/>
</dbReference>
<evidence type="ECO:0000259" key="3">
    <source>
        <dbReference type="Pfam" id="PF01055"/>
    </source>
</evidence>
<dbReference type="SUPFAM" id="SSF51445">
    <property type="entry name" value="(Trans)glycosidases"/>
    <property type="match status" value="1"/>
</dbReference>
<dbReference type="AlphaFoldDB" id="A0A0R1W389"/>
<dbReference type="SUPFAM" id="SSF74650">
    <property type="entry name" value="Galactose mutarotase-like"/>
    <property type="match status" value="1"/>
</dbReference>
<proteinExistence type="inferred from homology"/>
<dbReference type="Gene3D" id="2.60.40.1760">
    <property type="entry name" value="glycosyl hydrolase (family 31)"/>
    <property type="match status" value="1"/>
</dbReference>
<dbReference type="CDD" id="cd14752">
    <property type="entry name" value="GH31_N"/>
    <property type="match status" value="1"/>
</dbReference>
<keyword evidence="8" id="KW-1185">Reference proteome</keyword>
<evidence type="ECO:0000256" key="2">
    <source>
        <dbReference type="RuleBase" id="RU361185"/>
    </source>
</evidence>
<feature type="domain" description="Glycoside hydrolase family 31 N-terminal" evidence="4">
    <location>
        <begin position="26"/>
        <end position="211"/>
    </location>
</feature>
<dbReference type="PANTHER" id="PTHR22762">
    <property type="entry name" value="ALPHA-GLUCOSIDASE"/>
    <property type="match status" value="1"/>
</dbReference>
<reference evidence="7 8" key="1">
    <citation type="journal article" date="2015" name="Genome Announc.">
        <title>Expanding the biotechnology potential of lactobacilli through comparative genomics of 213 strains and associated genera.</title>
        <authorList>
            <person name="Sun Z."/>
            <person name="Harris H.M."/>
            <person name="McCann A."/>
            <person name="Guo C."/>
            <person name="Argimon S."/>
            <person name="Zhang W."/>
            <person name="Yang X."/>
            <person name="Jeffery I.B."/>
            <person name="Cooney J.C."/>
            <person name="Kagawa T.F."/>
            <person name="Liu W."/>
            <person name="Song Y."/>
            <person name="Salvetti E."/>
            <person name="Wrobel A."/>
            <person name="Rasinkangas P."/>
            <person name="Parkhill J."/>
            <person name="Rea M.C."/>
            <person name="O'Sullivan O."/>
            <person name="Ritari J."/>
            <person name="Douillard F.P."/>
            <person name="Paul Ross R."/>
            <person name="Yang R."/>
            <person name="Briner A.E."/>
            <person name="Felis G.E."/>
            <person name="de Vos W.M."/>
            <person name="Barrangou R."/>
            <person name="Klaenhammer T.R."/>
            <person name="Caufield P.W."/>
            <person name="Cui Y."/>
            <person name="Zhang H."/>
            <person name="O'Toole P.W."/>
        </authorList>
    </citation>
    <scope>NUCLEOTIDE SEQUENCE [LARGE SCALE GENOMIC DNA]</scope>
    <source>
        <strain evidence="7 8">DSM 5007</strain>
    </source>
</reference>
<dbReference type="Gene3D" id="2.60.40.1180">
    <property type="entry name" value="Golgi alpha-mannosidase II"/>
    <property type="match status" value="2"/>
</dbReference>
<dbReference type="Pfam" id="PF21365">
    <property type="entry name" value="Glyco_hydro_31_3rd"/>
    <property type="match status" value="1"/>
</dbReference>
<dbReference type="RefSeq" id="WP_010621377.1">
    <property type="nucleotide sequence ID" value="NZ_AZGF01000010.1"/>
</dbReference>
<evidence type="ECO:0000259" key="4">
    <source>
        <dbReference type="Pfam" id="PF13802"/>
    </source>
</evidence>
<sequence>MKVSTKLLNVVNNDDFLELETNGAKFRVYLLDENIIRMRGTFDDEFAPEESYALTKTAWDDKTDKLLGDERTRVQAIKTDPKKTEFGYTVSTGKYTLNIYQEPFAFEIVDENGNIVHQDLAKRAFLQDDNGRSFHYSSMGDHNYFYGFGEKSGELNKFKRRMRMHNTDSLGWNAKKSDPLYKMIPFYIDFNGEDNIASGLYYNNSHDSVFDMDSEHSNYWKRFSYFECDGGELDVFFIGGPTIKKVVEHYTDLTGKSAMMPLPSFGYMGSTMYYTELDENADVAILDFVDTCKKYGIPCDGFFLSSGYTSGKDGKRYVFNWNKTRFPNPQDFVNKLKEKGVLLAPNIKPGMLTTHFLTKDFQEHDAYVKTSDGRDDQVDQYWGGNAHFVDFTSEAGRQEWAKHMTDSLLSLGITSIWNDNNEYEINDNNAVVDAEGLKKKIGAVKPLMSTMMAKTAKDAINKYNPDARPYLVNRAGFAGIQRYAQTWAGDNRTSWTNVKYNVPTILGMGLSGVANQGCDIGGFDGPAPEPELFVRWVQNGIFQPRFSIHSSNDDNTVTEPWMYPQYTSYIRDAIKLRYTLIPYFYSLLYEASTIGSPIMRPLVYEFQDDPKVAEESFEFMLGSSLLIANVLDKGQTVKGIYLPEGSDWYEIKTAKYYQGGQTIEVPVDLSSIPMFLRTGGIVPRSPEISNLHNDIIDKLDLLIEPSVKSSFTVYEDDGKTNDYKRGQSLETTFDFQPLDGGVLVNVTQTGKYQTKVKNMVLSVCCPGVAPFSVSIDGIKVEQFLNFDKFENADEGWYFNGESRQVEIKYANRQVDKYQVQISFSVKDLISI</sequence>
<dbReference type="PANTHER" id="PTHR22762:SF165">
    <property type="entry name" value="PUTATIVE (AFU_ORTHOLOGUE AFUA_1G06560)-RELATED"/>
    <property type="match status" value="1"/>
</dbReference>
<dbReference type="InterPro" id="IPR017853">
    <property type="entry name" value="GH"/>
</dbReference>
<dbReference type="Pfam" id="PF13802">
    <property type="entry name" value="Gal_mutarotas_2"/>
    <property type="match status" value="1"/>
</dbReference>
<dbReference type="Proteomes" id="UP000051820">
    <property type="component" value="Unassembled WGS sequence"/>
</dbReference>
<organism evidence="7 8">
    <name type="scientific">Paucilactobacillus suebicus DSM 5007 = KCTC 3549</name>
    <dbReference type="NCBI Taxonomy" id="1423807"/>
    <lineage>
        <taxon>Bacteria</taxon>
        <taxon>Bacillati</taxon>
        <taxon>Bacillota</taxon>
        <taxon>Bacilli</taxon>
        <taxon>Lactobacillales</taxon>
        <taxon>Lactobacillaceae</taxon>
        <taxon>Paucilactobacillus</taxon>
    </lineage>
</organism>
<dbReference type="STRING" id="1423807.FD16_GL000226"/>
<feature type="domain" description="Glycoside hydrolase family 31 TIM barrel" evidence="3">
    <location>
        <begin position="258"/>
        <end position="587"/>
    </location>
</feature>
<keyword evidence="2" id="KW-0326">Glycosidase</keyword>
<dbReference type="Gene3D" id="3.20.20.80">
    <property type="entry name" value="Glycosidases"/>
    <property type="match status" value="1"/>
</dbReference>
<gene>
    <name evidence="7" type="ORF">FD16_GL000226</name>
</gene>
<name>A0A0R1W389_9LACO</name>
<dbReference type="eggNOG" id="COG1501">
    <property type="taxonomic scope" value="Bacteria"/>
</dbReference>
<feature type="domain" description="DUF5110" evidence="5">
    <location>
        <begin position="699"/>
        <end position="759"/>
    </location>
</feature>
<comment type="caution">
    <text evidence="7">The sequence shown here is derived from an EMBL/GenBank/DDBJ whole genome shotgun (WGS) entry which is preliminary data.</text>
</comment>
<comment type="similarity">
    <text evidence="1 2">Belongs to the glycosyl hydrolase 31 family.</text>
</comment>
<dbReference type="InterPro" id="IPR000322">
    <property type="entry name" value="Glyco_hydro_31_TIM"/>
</dbReference>
<dbReference type="OrthoDB" id="176168at2"/>
<dbReference type="InterPro" id="IPR011013">
    <property type="entry name" value="Gal_mutarotase_sf_dom"/>
</dbReference>
<feature type="domain" description="Glycosyl hydrolase family 31 C-terminal" evidence="6">
    <location>
        <begin position="595"/>
        <end position="682"/>
    </location>
</feature>
<dbReference type="GO" id="GO:0030246">
    <property type="term" value="F:carbohydrate binding"/>
    <property type="evidence" value="ECO:0007669"/>
    <property type="project" value="InterPro"/>
</dbReference>
<accession>A0A0R1W389</accession>
<dbReference type="PATRIC" id="fig|1423807.3.peg.228"/>